<name>A0A3A9WBV2_9ACTN</name>
<dbReference type="Proteomes" id="UP000275024">
    <property type="component" value="Unassembled WGS sequence"/>
</dbReference>
<sequence>MDRTEIVGHLRTALSAVLNRPLDELAPELSLFDDLALDSTSVIELLMSLEDTVGLEIDPDELGPEVFRTVGTLTDYVEAGFRAGIQAGISGKAAV</sequence>
<dbReference type="Proteomes" id="UP000268652">
    <property type="component" value="Unassembled WGS sequence"/>
</dbReference>
<dbReference type="Gene3D" id="1.10.1200.10">
    <property type="entry name" value="ACP-like"/>
    <property type="match status" value="1"/>
</dbReference>
<dbReference type="RefSeq" id="WP_120699613.1">
    <property type="nucleotide sequence ID" value="NZ_RBDX01000029.1"/>
</dbReference>
<organism evidence="2 5">
    <name type="scientific">Streptomyces radicis</name>
    <dbReference type="NCBI Taxonomy" id="1750517"/>
    <lineage>
        <taxon>Bacteria</taxon>
        <taxon>Bacillati</taxon>
        <taxon>Actinomycetota</taxon>
        <taxon>Actinomycetes</taxon>
        <taxon>Kitasatosporales</taxon>
        <taxon>Streptomycetaceae</taxon>
        <taxon>Streptomyces</taxon>
    </lineage>
</organism>
<proteinExistence type="predicted"/>
<dbReference type="OrthoDB" id="3392378at2"/>
<evidence type="ECO:0000313" key="4">
    <source>
        <dbReference type="Proteomes" id="UP000268652"/>
    </source>
</evidence>
<keyword evidence="4" id="KW-1185">Reference proteome</keyword>
<comment type="caution">
    <text evidence="2">The sequence shown here is derived from an EMBL/GenBank/DDBJ whole genome shotgun (WGS) entry which is preliminary data.</text>
</comment>
<evidence type="ECO:0000313" key="3">
    <source>
        <dbReference type="EMBL" id="RKN16432.1"/>
    </source>
</evidence>
<protein>
    <submittedName>
        <fullName evidence="2">Acyl carrier protein</fullName>
    </submittedName>
</protein>
<reference evidence="4 5" key="1">
    <citation type="submission" date="2018-09" db="EMBL/GenBank/DDBJ databases">
        <title>Streptomyces sp. nov. DS1-2, an endophytic actinomycete isolated from roots of Dendrobium scabrilingue.</title>
        <authorList>
            <person name="Kuncharoen N."/>
            <person name="Kudo T."/>
            <person name="Ohkuma M."/>
            <person name="Yuki M."/>
            <person name="Tanasupawat S."/>
        </authorList>
    </citation>
    <scope>NUCLEOTIDE SEQUENCE [LARGE SCALE GENOMIC DNA]</scope>
    <source>
        <strain evidence="2 5">AZ1-7</strain>
        <strain evidence="3 4">DS1-2</strain>
    </source>
</reference>
<evidence type="ECO:0000313" key="5">
    <source>
        <dbReference type="Proteomes" id="UP000275024"/>
    </source>
</evidence>
<dbReference type="InterPro" id="IPR036736">
    <property type="entry name" value="ACP-like_sf"/>
</dbReference>
<dbReference type="AlphaFoldDB" id="A0A3A9WBV2"/>
<evidence type="ECO:0000259" key="1">
    <source>
        <dbReference type="PROSITE" id="PS50075"/>
    </source>
</evidence>
<accession>A0A3A9WBV2</accession>
<dbReference type="Pfam" id="PF00550">
    <property type="entry name" value="PP-binding"/>
    <property type="match status" value="1"/>
</dbReference>
<dbReference type="InterPro" id="IPR009081">
    <property type="entry name" value="PP-bd_ACP"/>
</dbReference>
<dbReference type="EMBL" id="RBDX01000029">
    <property type="protein sequence ID" value="RKN05106.1"/>
    <property type="molecule type" value="Genomic_DNA"/>
</dbReference>
<gene>
    <name evidence="3" type="ORF">D7318_25795</name>
    <name evidence="2" type="ORF">D7319_26430</name>
</gene>
<evidence type="ECO:0000313" key="2">
    <source>
        <dbReference type="EMBL" id="RKN05106.1"/>
    </source>
</evidence>
<dbReference type="PROSITE" id="PS50075">
    <property type="entry name" value="CARRIER"/>
    <property type="match status" value="1"/>
</dbReference>
<dbReference type="EMBL" id="RBDY01000027">
    <property type="protein sequence ID" value="RKN16432.1"/>
    <property type="molecule type" value="Genomic_DNA"/>
</dbReference>
<dbReference type="SUPFAM" id="SSF47336">
    <property type="entry name" value="ACP-like"/>
    <property type="match status" value="1"/>
</dbReference>
<feature type="domain" description="Carrier" evidence="1">
    <location>
        <begin position="1"/>
        <end position="81"/>
    </location>
</feature>